<organism evidence="1 2">
    <name type="scientific">Aegilops tauschii subsp. strangulata</name>
    <name type="common">Goatgrass</name>
    <dbReference type="NCBI Taxonomy" id="200361"/>
    <lineage>
        <taxon>Eukaryota</taxon>
        <taxon>Viridiplantae</taxon>
        <taxon>Streptophyta</taxon>
        <taxon>Embryophyta</taxon>
        <taxon>Tracheophyta</taxon>
        <taxon>Spermatophyta</taxon>
        <taxon>Magnoliopsida</taxon>
        <taxon>Liliopsida</taxon>
        <taxon>Poales</taxon>
        <taxon>Poaceae</taxon>
        <taxon>BOP clade</taxon>
        <taxon>Pooideae</taxon>
        <taxon>Triticodae</taxon>
        <taxon>Triticeae</taxon>
        <taxon>Triticinae</taxon>
        <taxon>Aegilops</taxon>
    </lineage>
</organism>
<name>A0A453GXV9_AEGTS</name>
<reference evidence="2" key="1">
    <citation type="journal article" date="2014" name="Science">
        <title>Ancient hybridizations among the ancestral genomes of bread wheat.</title>
        <authorList>
            <consortium name="International Wheat Genome Sequencing Consortium,"/>
            <person name="Marcussen T."/>
            <person name="Sandve S.R."/>
            <person name="Heier L."/>
            <person name="Spannagl M."/>
            <person name="Pfeifer M."/>
            <person name="Jakobsen K.S."/>
            <person name="Wulff B.B."/>
            <person name="Steuernagel B."/>
            <person name="Mayer K.F."/>
            <person name="Olsen O.A."/>
        </authorList>
    </citation>
    <scope>NUCLEOTIDE SEQUENCE [LARGE SCALE GENOMIC DNA]</scope>
    <source>
        <strain evidence="2">cv. AL8/78</strain>
    </source>
</reference>
<evidence type="ECO:0000313" key="2">
    <source>
        <dbReference type="Proteomes" id="UP000015105"/>
    </source>
</evidence>
<sequence length="195" mass="21838">MKIAPTSIMADDGGVYDVVSLSRHRCCRSWHPTRDVPEKTLDLDLPDRTMMVPLMLLSLLRASFWSKCWLDGTSGRAVSHPPQGRRRISWHGAAEVRRRPRVDGYVQHDGIVWHRGGVNSRPGKVDGSITALEMDRWKMVAVASESASVRYGTQSRYMAGLGHPALDVRVWCDLRLVLGPDIRHTFINGIRVATG</sequence>
<keyword evidence="2" id="KW-1185">Reference proteome</keyword>
<reference evidence="1" key="4">
    <citation type="submission" date="2019-03" db="UniProtKB">
        <authorList>
            <consortium name="EnsemblPlants"/>
        </authorList>
    </citation>
    <scope>IDENTIFICATION</scope>
</reference>
<evidence type="ECO:0000313" key="1">
    <source>
        <dbReference type="EnsemblPlants" id="AET3Gv21246000.3"/>
    </source>
</evidence>
<proteinExistence type="predicted"/>
<protein>
    <submittedName>
        <fullName evidence="1">Uncharacterized protein</fullName>
    </submittedName>
</protein>
<reference evidence="1" key="5">
    <citation type="journal article" date="2021" name="G3 (Bethesda)">
        <title>Aegilops tauschii genome assembly Aet v5.0 features greater sequence contiguity and improved annotation.</title>
        <authorList>
            <person name="Wang L."/>
            <person name="Zhu T."/>
            <person name="Rodriguez J.C."/>
            <person name="Deal K.R."/>
            <person name="Dubcovsky J."/>
            <person name="McGuire P.E."/>
            <person name="Lux T."/>
            <person name="Spannagl M."/>
            <person name="Mayer K.F.X."/>
            <person name="Baldrich P."/>
            <person name="Meyers B.C."/>
            <person name="Huo N."/>
            <person name="Gu Y.Q."/>
            <person name="Zhou H."/>
            <person name="Devos K.M."/>
            <person name="Bennetzen J.L."/>
            <person name="Unver T."/>
            <person name="Budak H."/>
            <person name="Gulick P.J."/>
            <person name="Galiba G."/>
            <person name="Kalapos B."/>
            <person name="Nelson D.R."/>
            <person name="Li P."/>
            <person name="You F.M."/>
            <person name="Luo M.C."/>
            <person name="Dvorak J."/>
        </authorList>
    </citation>
    <scope>NUCLEOTIDE SEQUENCE [LARGE SCALE GENOMIC DNA]</scope>
    <source>
        <strain evidence="1">cv. AL8/78</strain>
    </source>
</reference>
<dbReference type="EnsemblPlants" id="AET3Gv21246000.3">
    <property type="protein sequence ID" value="AET3Gv21246000.3"/>
    <property type="gene ID" value="AET3Gv21246000"/>
</dbReference>
<dbReference type="Proteomes" id="UP000015105">
    <property type="component" value="Chromosome 3D"/>
</dbReference>
<dbReference type="AlphaFoldDB" id="A0A453GXV9"/>
<reference evidence="1" key="3">
    <citation type="journal article" date="2017" name="Nature">
        <title>Genome sequence of the progenitor of the wheat D genome Aegilops tauschii.</title>
        <authorList>
            <person name="Luo M.C."/>
            <person name="Gu Y.Q."/>
            <person name="Puiu D."/>
            <person name="Wang H."/>
            <person name="Twardziok S.O."/>
            <person name="Deal K.R."/>
            <person name="Huo N."/>
            <person name="Zhu T."/>
            <person name="Wang L."/>
            <person name="Wang Y."/>
            <person name="McGuire P.E."/>
            <person name="Liu S."/>
            <person name="Long H."/>
            <person name="Ramasamy R.K."/>
            <person name="Rodriguez J.C."/>
            <person name="Van S.L."/>
            <person name="Yuan L."/>
            <person name="Wang Z."/>
            <person name="Xia Z."/>
            <person name="Xiao L."/>
            <person name="Anderson O.D."/>
            <person name="Ouyang S."/>
            <person name="Liang Y."/>
            <person name="Zimin A.V."/>
            <person name="Pertea G."/>
            <person name="Qi P."/>
            <person name="Bennetzen J.L."/>
            <person name="Dai X."/>
            <person name="Dawson M.W."/>
            <person name="Muller H.G."/>
            <person name="Kugler K."/>
            <person name="Rivarola-Duarte L."/>
            <person name="Spannagl M."/>
            <person name="Mayer K.F.X."/>
            <person name="Lu F.H."/>
            <person name="Bevan M.W."/>
            <person name="Leroy P."/>
            <person name="Li P."/>
            <person name="You F.M."/>
            <person name="Sun Q."/>
            <person name="Liu Z."/>
            <person name="Lyons E."/>
            <person name="Wicker T."/>
            <person name="Salzberg S.L."/>
            <person name="Devos K.M."/>
            <person name="Dvorak J."/>
        </authorList>
    </citation>
    <scope>NUCLEOTIDE SEQUENCE [LARGE SCALE GENOMIC DNA]</scope>
    <source>
        <strain evidence="1">cv. AL8/78</strain>
    </source>
</reference>
<dbReference type="Gramene" id="AET3Gv21246000.3">
    <property type="protein sequence ID" value="AET3Gv21246000.3"/>
    <property type="gene ID" value="AET3Gv21246000"/>
</dbReference>
<reference evidence="2" key="2">
    <citation type="journal article" date="2017" name="Nat. Plants">
        <title>The Aegilops tauschii genome reveals multiple impacts of transposons.</title>
        <authorList>
            <person name="Zhao G."/>
            <person name="Zou C."/>
            <person name="Li K."/>
            <person name="Wang K."/>
            <person name="Li T."/>
            <person name="Gao L."/>
            <person name="Zhang X."/>
            <person name="Wang H."/>
            <person name="Yang Z."/>
            <person name="Liu X."/>
            <person name="Jiang W."/>
            <person name="Mao L."/>
            <person name="Kong X."/>
            <person name="Jiao Y."/>
            <person name="Jia J."/>
        </authorList>
    </citation>
    <scope>NUCLEOTIDE SEQUENCE [LARGE SCALE GENOMIC DNA]</scope>
    <source>
        <strain evidence="2">cv. AL8/78</strain>
    </source>
</reference>
<accession>A0A453GXV9</accession>